<dbReference type="STRING" id="314230.DSM3645_22019"/>
<proteinExistence type="predicted"/>
<dbReference type="HOGENOM" id="CLU_113730_3_0_0"/>
<dbReference type="Proteomes" id="UP000004358">
    <property type="component" value="Unassembled WGS sequence"/>
</dbReference>
<protein>
    <recommendedName>
        <fullName evidence="3">Carboxypeptidase regulatory-like domain-containing protein</fullName>
    </recommendedName>
</protein>
<evidence type="ECO:0000313" key="1">
    <source>
        <dbReference type="EMBL" id="EAQ79862.1"/>
    </source>
</evidence>
<dbReference type="AlphaFoldDB" id="A3ZUF2"/>
<evidence type="ECO:0008006" key="3">
    <source>
        <dbReference type="Google" id="ProtNLM"/>
    </source>
</evidence>
<gene>
    <name evidence="1" type="ORF">DSM3645_22019</name>
</gene>
<comment type="caution">
    <text evidence="1">The sequence shown here is derived from an EMBL/GenBank/DDBJ whole genome shotgun (WGS) entry which is preliminary data.</text>
</comment>
<name>A3ZUF2_9BACT</name>
<reference evidence="1 2" key="1">
    <citation type="submission" date="2006-02" db="EMBL/GenBank/DDBJ databases">
        <authorList>
            <person name="Amann R."/>
            <person name="Ferriera S."/>
            <person name="Johnson J."/>
            <person name="Kravitz S."/>
            <person name="Halpern A."/>
            <person name="Remington K."/>
            <person name="Beeson K."/>
            <person name="Tran B."/>
            <person name="Rogers Y.-H."/>
            <person name="Friedman R."/>
            <person name="Venter J.C."/>
        </authorList>
    </citation>
    <scope>NUCLEOTIDE SEQUENCE [LARGE SCALE GENOMIC DNA]</scope>
    <source>
        <strain evidence="1 2">DSM 3645</strain>
    </source>
</reference>
<organism evidence="1 2">
    <name type="scientific">Blastopirellula marina DSM 3645</name>
    <dbReference type="NCBI Taxonomy" id="314230"/>
    <lineage>
        <taxon>Bacteria</taxon>
        <taxon>Pseudomonadati</taxon>
        <taxon>Planctomycetota</taxon>
        <taxon>Planctomycetia</taxon>
        <taxon>Pirellulales</taxon>
        <taxon>Pirellulaceae</taxon>
        <taxon>Blastopirellula</taxon>
    </lineage>
</organism>
<sequence>MMVGAMMLFSLTKRTMTRPILCALFVVLALVGCKPAPGGASIDGMVTLDGQPVANGLIHFEPAGESGVNASRRIADGHYNFPPKAMMQPGLYKVSIQSIPPESGLDPDAIMNGAPVPAFKDPIPAKYRTNSDLVAEVSAEGPNTFNFELKTGR</sequence>
<dbReference type="EMBL" id="AANZ01000012">
    <property type="protein sequence ID" value="EAQ79862.1"/>
    <property type="molecule type" value="Genomic_DNA"/>
</dbReference>
<evidence type="ECO:0000313" key="2">
    <source>
        <dbReference type="Proteomes" id="UP000004358"/>
    </source>
</evidence>
<accession>A3ZUF2</accession>